<dbReference type="Proteomes" id="UP000647860">
    <property type="component" value="Unassembled WGS sequence"/>
</dbReference>
<dbReference type="EMBL" id="BOPA01000027">
    <property type="protein sequence ID" value="GIJ17302.1"/>
    <property type="molecule type" value="Genomic_DNA"/>
</dbReference>
<name>A0ABQ4IHE2_9ACTN</name>
<protein>
    <submittedName>
        <fullName evidence="2">Uncharacterized protein</fullName>
    </submittedName>
</protein>
<evidence type="ECO:0000313" key="2">
    <source>
        <dbReference type="EMBL" id="GIJ17302.1"/>
    </source>
</evidence>
<keyword evidence="3" id="KW-1185">Reference proteome</keyword>
<feature type="region of interest" description="Disordered" evidence="1">
    <location>
        <begin position="17"/>
        <end position="37"/>
    </location>
</feature>
<comment type="caution">
    <text evidence="2">The sequence shown here is derived from an EMBL/GenBank/DDBJ whole genome shotgun (WGS) entry which is preliminary data.</text>
</comment>
<reference evidence="2 3" key="1">
    <citation type="submission" date="2021-01" db="EMBL/GenBank/DDBJ databases">
        <title>Whole genome shotgun sequence of Verrucosispora gifhornensis NBRC 16317.</title>
        <authorList>
            <person name="Komaki H."/>
            <person name="Tamura T."/>
        </authorList>
    </citation>
    <scope>NUCLEOTIDE SEQUENCE [LARGE SCALE GENOMIC DNA]</scope>
    <source>
        <strain evidence="2 3">NBRC 16317</strain>
    </source>
</reference>
<accession>A0ABQ4IHE2</accession>
<gene>
    <name evidence="2" type="ORF">Vgi01_39860</name>
</gene>
<sequence>MTRIYKQHEYLAKVTVQHGGGGGLPGETKFSGLGRGEQAGKDIHADVTQGGHLVVEPVVAARSRHRAQLAGWRRRNAVQGGSESHVVA</sequence>
<evidence type="ECO:0000313" key="3">
    <source>
        <dbReference type="Proteomes" id="UP000647860"/>
    </source>
</evidence>
<evidence type="ECO:0000256" key="1">
    <source>
        <dbReference type="SAM" id="MobiDB-lite"/>
    </source>
</evidence>
<proteinExistence type="predicted"/>
<organism evidence="2 3">
    <name type="scientific">Micromonospora gifhornensis</name>
    <dbReference type="NCBI Taxonomy" id="84594"/>
    <lineage>
        <taxon>Bacteria</taxon>
        <taxon>Bacillati</taxon>
        <taxon>Actinomycetota</taxon>
        <taxon>Actinomycetes</taxon>
        <taxon>Micromonosporales</taxon>
        <taxon>Micromonosporaceae</taxon>
        <taxon>Micromonospora</taxon>
    </lineage>
</organism>